<dbReference type="EMBL" id="AP021875">
    <property type="protein sequence ID" value="BBO76443.1"/>
    <property type="molecule type" value="Genomic_DNA"/>
</dbReference>
<accession>A0A5K7Z9B1</accession>
<dbReference type="RefSeq" id="WP_155305268.1">
    <property type="nucleotide sequence ID" value="NZ_AP021875.1"/>
</dbReference>
<name>A0A5K7Z9B1_9BACT</name>
<dbReference type="KEGG" id="dwd:DSCW_38600"/>
<keyword evidence="2" id="KW-1185">Reference proteome</keyword>
<evidence type="ECO:0000313" key="1">
    <source>
        <dbReference type="EMBL" id="BBO76443.1"/>
    </source>
</evidence>
<protein>
    <submittedName>
        <fullName evidence="1">Uncharacterized protein</fullName>
    </submittedName>
</protein>
<proteinExistence type="predicted"/>
<dbReference type="Proteomes" id="UP000427769">
    <property type="component" value="Chromosome"/>
</dbReference>
<dbReference type="OrthoDB" id="5418683at2"/>
<organism evidence="1 2">
    <name type="scientific">Desulfosarcina widdelii</name>
    <dbReference type="NCBI Taxonomy" id="947919"/>
    <lineage>
        <taxon>Bacteria</taxon>
        <taxon>Pseudomonadati</taxon>
        <taxon>Thermodesulfobacteriota</taxon>
        <taxon>Desulfobacteria</taxon>
        <taxon>Desulfobacterales</taxon>
        <taxon>Desulfosarcinaceae</taxon>
        <taxon>Desulfosarcina</taxon>
    </lineage>
</organism>
<evidence type="ECO:0000313" key="2">
    <source>
        <dbReference type="Proteomes" id="UP000427769"/>
    </source>
</evidence>
<sequence>MKLFDDILVWEGYGGKFNLASGRCRLRLFDLSKDKNVTVRLLKPIVAVVSNLPGDDLSAMKKVSVRACIGHIATTIVHRFKLEHNRMLVVEYYPKTTYGQQSEKVIPEKFDMVDLKWHGDKALFPDWRPLPSPMLETVRQLIAENP</sequence>
<reference evidence="1 2" key="1">
    <citation type="submission" date="2019-11" db="EMBL/GenBank/DDBJ databases">
        <title>Comparative genomics of hydrocarbon-degrading Desulfosarcina strains.</title>
        <authorList>
            <person name="Watanabe M."/>
            <person name="Kojima H."/>
            <person name="Fukui M."/>
        </authorList>
    </citation>
    <scope>NUCLEOTIDE SEQUENCE [LARGE SCALE GENOMIC DNA]</scope>
    <source>
        <strain evidence="1 2">PP31</strain>
    </source>
</reference>
<gene>
    <name evidence="1" type="ORF">DSCW_38600</name>
</gene>
<dbReference type="AlphaFoldDB" id="A0A5K7Z9B1"/>